<name>A0A0D0BL24_9AGAR</name>
<evidence type="ECO:0000256" key="1">
    <source>
        <dbReference type="SAM" id="MobiDB-lite"/>
    </source>
</evidence>
<dbReference type="HOGENOM" id="CLU_983713_0_0_1"/>
<dbReference type="GO" id="GO:0000122">
    <property type="term" value="P:negative regulation of transcription by RNA polymerase II"/>
    <property type="evidence" value="ECO:0007669"/>
    <property type="project" value="TreeGrafter"/>
</dbReference>
<feature type="region of interest" description="Disordered" evidence="1">
    <location>
        <begin position="141"/>
        <end position="205"/>
    </location>
</feature>
<feature type="compositionally biased region" description="Polar residues" evidence="1">
    <location>
        <begin position="84"/>
        <end position="111"/>
    </location>
</feature>
<dbReference type="PANTHER" id="PTHR28014:SF1">
    <property type="entry name" value="NEGATIVE REGULATOR OF RAS-CAMP PATHWAY"/>
    <property type="match status" value="1"/>
</dbReference>
<dbReference type="PANTHER" id="PTHR28014">
    <property type="entry name" value="NEGATIVE REGULATOR OF RAS-CAMP PATHWAY"/>
    <property type="match status" value="1"/>
</dbReference>
<keyword evidence="4" id="KW-1185">Reference proteome</keyword>
<dbReference type="GO" id="GO:0005737">
    <property type="term" value="C:cytoplasm"/>
    <property type="evidence" value="ECO:0007669"/>
    <property type="project" value="TreeGrafter"/>
</dbReference>
<dbReference type="OrthoDB" id="515401at2759"/>
<evidence type="ECO:0000259" key="2">
    <source>
        <dbReference type="Pfam" id="PF11702"/>
    </source>
</evidence>
<dbReference type="Proteomes" id="UP000053593">
    <property type="component" value="Unassembled WGS sequence"/>
</dbReference>
<feature type="region of interest" description="Disordered" evidence="1">
    <location>
        <begin position="1"/>
        <end position="126"/>
    </location>
</feature>
<feature type="compositionally biased region" description="Polar residues" evidence="1">
    <location>
        <begin position="240"/>
        <end position="262"/>
    </location>
</feature>
<dbReference type="GO" id="GO:0031930">
    <property type="term" value="P:mitochondria-nucleus signaling pathway"/>
    <property type="evidence" value="ECO:0007669"/>
    <property type="project" value="TreeGrafter"/>
</dbReference>
<feature type="compositionally biased region" description="Acidic residues" evidence="1">
    <location>
        <begin position="274"/>
        <end position="283"/>
    </location>
</feature>
<protein>
    <recommendedName>
        <fullName evidence="2">DUF3295 domain-containing protein</fullName>
    </recommendedName>
</protein>
<proteinExistence type="predicted"/>
<dbReference type="AlphaFoldDB" id="A0A0D0BL24"/>
<dbReference type="EMBL" id="KN834806">
    <property type="protein sequence ID" value="KIK55436.1"/>
    <property type="molecule type" value="Genomic_DNA"/>
</dbReference>
<evidence type="ECO:0000313" key="4">
    <source>
        <dbReference type="Proteomes" id="UP000053593"/>
    </source>
</evidence>
<feature type="compositionally biased region" description="Basic and acidic residues" evidence="1">
    <location>
        <begin position="68"/>
        <end position="83"/>
    </location>
</feature>
<dbReference type="Pfam" id="PF11702">
    <property type="entry name" value="DUF3295"/>
    <property type="match status" value="1"/>
</dbReference>
<sequence length="283" mass="31018">MEVDSDTGGKLEETGSVGDSSDTEGDSESNDITPTHFKHGGSPELVRAGGPRGNLTAAVLLSQPQNATEREPQELFSQGHDHPTSSQPSQILFESEDSIQQRPLSDASSKVQQEHEMFPKIAKSNMSTVSRSSLLSQLMRQGVNTSANERAGEDQSYMERGSVARTELEPVGSVPRSVTAATPLPLRFPYNIPPTAPSSPRTTRQEMLRTEISETLRRNLLWSRQVYRREFSGPERRRASGSSSTVSQPLESTVPSTIQVEESQMDNRHGSGESAEEDDRLHA</sequence>
<dbReference type="InterPro" id="IPR053043">
    <property type="entry name" value="Ras-cAMP_regulatory"/>
</dbReference>
<reference evidence="3 4" key="1">
    <citation type="submission" date="2014-04" db="EMBL/GenBank/DDBJ databases">
        <title>Evolutionary Origins and Diversification of the Mycorrhizal Mutualists.</title>
        <authorList>
            <consortium name="DOE Joint Genome Institute"/>
            <consortium name="Mycorrhizal Genomics Consortium"/>
            <person name="Kohler A."/>
            <person name="Kuo A."/>
            <person name="Nagy L.G."/>
            <person name="Floudas D."/>
            <person name="Copeland A."/>
            <person name="Barry K.W."/>
            <person name="Cichocki N."/>
            <person name="Veneault-Fourrey C."/>
            <person name="LaButti K."/>
            <person name="Lindquist E.A."/>
            <person name="Lipzen A."/>
            <person name="Lundell T."/>
            <person name="Morin E."/>
            <person name="Murat C."/>
            <person name="Riley R."/>
            <person name="Ohm R."/>
            <person name="Sun H."/>
            <person name="Tunlid A."/>
            <person name="Henrissat B."/>
            <person name="Grigoriev I.V."/>
            <person name="Hibbett D.S."/>
            <person name="Martin F."/>
        </authorList>
    </citation>
    <scope>NUCLEOTIDE SEQUENCE [LARGE SCALE GENOMIC DNA]</scope>
    <source>
        <strain evidence="3 4">FD-317 M1</strain>
    </source>
</reference>
<accession>A0A0D0BL24</accession>
<dbReference type="GO" id="GO:0006808">
    <property type="term" value="P:regulation of nitrogen utilization"/>
    <property type="evidence" value="ECO:0007669"/>
    <property type="project" value="TreeGrafter"/>
</dbReference>
<organism evidence="3 4">
    <name type="scientific">Collybiopsis luxurians FD-317 M1</name>
    <dbReference type="NCBI Taxonomy" id="944289"/>
    <lineage>
        <taxon>Eukaryota</taxon>
        <taxon>Fungi</taxon>
        <taxon>Dikarya</taxon>
        <taxon>Basidiomycota</taxon>
        <taxon>Agaricomycotina</taxon>
        <taxon>Agaricomycetes</taxon>
        <taxon>Agaricomycetidae</taxon>
        <taxon>Agaricales</taxon>
        <taxon>Marasmiineae</taxon>
        <taxon>Omphalotaceae</taxon>
        <taxon>Collybiopsis</taxon>
        <taxon>Collybiopsis luxurians</taxon>
    </lineage>
</organism>
<feature type="domain" description="DUF3295" evidence="2">
    <location>
        <begin position="96"/>
        <end position="226"/>
    </location>
</feature>
<feature type="region of interest" description="Disordered" evidence="1">
    <location>
        <begin position="232"/>
        <end position="283"/>
    </location>
</feature>
<evidence type="ECO:0000313" key="3">
    <source>
        <dbReference type="EMBL" id="KIK55436.1"/>
    </source>
</evidence>
<gene>
    <name evidence="3" type="ORF">GYMLUDRAFT_62554</name>
</gene>
<dbReference type="InterPro" id="IPR021711">
    <property type="entry name" value="DUF3295"/>
</dbReference>